<dbReference type="InterPro" id="IPR007627">
    <property type="entry name" value="RNA_pol_sigma70_r2"/>
</dbReference>
<dbReference type="PROSITE" id="PS50943">
    <property type="entry name" value="HTH_CROC1"/>
    <property type="match status" value="1"/>
</dbReference>
<dbReference type="InterPro" id="IPR013324">
    <property type="entry name" value="RNA_pol_sigma_r3/r4-like"/>
</dbReference>
<dbReference type="InterPro" id="IPR013325">
    <property type="entry name" value="RNA_pol_sigma_r2"/>
</dbReference>
<organism evidence="8 9">
    <name type="scientific">Prauserella flavalba</name>
    <dbReference type="NCBI Taxonomy" id="1477506"/>
    <lineage>
        <taxon>Bacteria</taxon>
        <taxon>Bacillati</taxon>
        <taxon>Actinomycetota</taxon>
        <taxon>Actinomycetes</taxon>
        <taxon>Pseudonocardiales</taxon>
        <taxon>Pseudonocardiaceae</taxon>
        <taxon>Prauserella</taxon>
    </lineage>
</organism>
<dbReference type="InterPro" id="IPR036388">
    <property type="entry name" value="WH-like_DNA-bd_sf"/>
</dbReference>
<protein>
    <submittedName>
        <fullName evidence="8">RNA polymerase subunit sigma</fullName>
    </submittedName>
</protein>
<dbReference type="PRINTS" id="PR00046">
    <property type="entry name" value="SIGMA70FCT"/>
</dbReference>
<dbReference type="InterPro" id="IPR014322">
    <property type="entry name" value="RNA_pol_sigma-B/F/G"/>
</dbReference>
<keyword evidence="3" id="KW-0805">Transcription regulation</keyword>
<dbReference type="NCBIfam" id="TIGR02937">
    <property type="entry name" value="sigma70-ECF"/>
    <property type="match status" value="1"/>
</dbReference>
<dbReference type="Pfam" id="PF04545">
    <property type="entry name" value="Sigma70_r4"/>
    <property type="match status" value="1"/>
</dbReference>
<dbReference type="GO" id="GO:0003677">
    <property type="term" value="F:DNA binding"/>
    <property type="evidence" value="ECO:0007669"/>
    <property type="project" value="UniProtKB-KW"/>
</dbReference>
<dbReference type="InterPro" id="IPR000943">
    <property type="entry name" value="RNA_pol_sigma70"/>
</dbReference>
<keyword evidence="2" id="KW-0749">Sporulation</keyword>
<dbReference type="InterPro" id="IPR014284">
    <property type="entry name" value="RNA_pol_sigma-70_dom"/>
</dbReference>
<keyword evidence="9" id="KW-1185">Reference proteome</keyword>
<dbReference type="Gene3D" id="1.10.10.10">
    <property type="entry name" value="Winged helix-like DNA-binding domain superfamily/Winged helix DNA-binding domain"/>
    <property type="match status" value="2"/>
</dbReference>
<dbReference type="CDD" id="cd06171">
    <property type="entry name" value="Sigma70_r4"/>
    <property type="match status" value="1"/>
</dbReference>
<dbReference type="InterPro" id="IPR007630">
    <property type="entry name" value="RNA_pol_sigma70_r4"/>
</dbReference>
<dbReference type="Pfam" id="PF04539">
    <property type="entry name" value="Sigma70_r3"/>
    <property type="match status" value="1"/>
</dbReference>
<dbReference type="GO" id="GO:0006352">
    <property type="term" value="P:DNA-templated transcription initiation"/>
    <property type="evidence" value="ECO:0007669"/>
    <property type="project" value="InterPro"/>
</dbReference>
<dbReference type="RefSeq" id="WP_110334508.1">
    <property type="nucleotide sequence ID" value="NZ_JBHVKT010000008.1"/>
</dbReference>
<accession>A0A318M4D7</accession>
<dbReference type="PANTHER" id="PTHR30385:SF4">
    <property type="entry name" value="RNA POLYMERASE SIGMA-E FACTOR"/>
    <property type="match status" value="1"/>
</dbReference>
<dbReference type="Proteomes" id="UP000247892">
    <property type="component" value="Unassembled WGS sequence"/>
</dbReference>
<evidence type="ECO:0000256" key="3">
    <source>
        <dbReference type="ARBA" id="ARBA00023015"/>
    </source>
</evidence>
<keyword evidence="6" id="KW-0804">Transcription</keyword>
<sequence>MTGSTTRGSRSPSDDYEHLTPLFEEFVELAEDDPRRVELRDELVTGHLPLAEHIAQRFSGRGVAKEDLVQVARVGLINAVDRFDPRRGSDFLSFAVPTVMGEVRRHFRDTGWVIRVPRRLKELHLSINNASTQLSQRLGRAPTPSEIAAHLDLTPDEVMEGLEAGNAYHSMSLDEVLSGDTENLALGDTLGEEDAALEGVENHETLQPLVKELPERERKILALRFVHNMTQTQIAERIGISQMHVSRLLARTLDRLREGLVEDRPEGDEP</sequence>
<dbReference type="SUPFAM" id="SSF88659">
    <property type="entry name" value="Sigma3 and sigma4 domains of RNA polymerase sigma factors"/>
    <property type="match status" value="2"/>
</dbReference>
<dbReference type="Pfam" id="PF04542">
    <property type="entry name" value="Sigma70_r2"/>
    <property type="match status" value="1"/>
</dbReference>
<evidence type="ECO:0000259" key="7">
    <source>
        <dbReference type="PROSITE" id="PS50943"/>
    </source>
</evidence>
<evidence type="ECO:0000256" key="2">
    <source>
        <dbReference type="ARBA" id="ARBA00022969"/>
    </source>
</evidence>
<gene>
    <name evidence="8" type="ORF">BA062_03115</name>
</gene>
<reference evidence="8 9" key="1">
    <citation type="submission" date="2016-07" db="EMBL/GenBank/DDBJ databases">
        <title>Draft genome sequence of Prauserella sp. YIM 121212, isolated from alkaline soil.</title>
        <authorList>
            <person name="Ruckert C."/>
            <person name="Albersmeier A."/>
            <person name="Jiang C.-L."/>
            <person name="Jiang Y."/>
            <person name="Kalinowski J."/>
            <person name="Schneider O."/>
            <person name="Winkler A."/>
            <person name="Zotchev S.B."/>
        </authorList>
    </citation>
    <scope>NUCLEOTIDE SEQUENCE [LARGE SCALE GENOMIC DNA]</scope>
    <source>
        <strain evidence="8 9">YIM 121212</strain>
    </source>
</reference>
<dbReference type="AlphaFoldDB" id="A0A318M4D7"/>
<dbReference type="Gene3D" id="1.20.120.1810">
    <property type="match status" value="1"/>
</dbReference>
<dbReference type="PANTHER" id="PTHR30385">
    <property type="entry name" value="SIGMA FACTOR F FLAGELLAR"/>
    <property type="match status" value="1"/>
</dbReference>
<dbReference type="InterPro" id="IPR001387">
    <property type="entry name" value="Cro/C1-type_HTH"/>
</dbReference>
<evidence type="ECO:0000256" key="1">
    <source>
        <dbReference type="ARBA" id="ARBA00007788"/>
    </source>
</evidence>
<feature type="domain" description="HTH cro/C1-type" evidence="7">
    <location>
        <begin position="220"/>
        <end position="248"/>
    </location>
</feature>
<proteinExistence type="inferred from homology"/>
<evidence type="ECO:0000256" key="6">
    <source>
        <dbReference type="ARBA" id="ARBA00023163"/>
    </source>
</evidence>
<evidence type="ECO:0000313" key="8">
    <source>
        <dbReference type="EMBL" id="PXY37636.1"/>
    </source>
</evidence>
<keyword evidence="4" id="KW-0731">Sigma factor</keyword>
<dbReference type="EMBL" id="MASU01000002">
    <property type="protein sequence ID" value="PXY37636.1"/>
    <property type="molecule type" value="Genomic_DNA"/>
</dbReference>
<evidence type="ECO:0000256" key="4">
    <source>
        <dbReference type="ARBA" id="ARBA00023082"/>
    </source>
</evidence>
<dbReference type="NCBIfam" id="TIGR02980">
    <property type="entry name" value="SigBFG"/>
    <property type="match status" value="1"/>
</dbReference>
<comment type="caution">
    <text evidence="8">The sequence shown here is derived from an EMBL/GenBank/DDBJ whole genome shotgun (WGS) entry which is preliminary data.</text>
</comment>
<dbReference type="GO" id="GO:0030435">
    <property type="term" value="P:sporulation resulting in formation of a cellular spore"/>
    <property type="evidence" value="ECO:0007669"/>
    <property type="project" value="UniProtKB-KW"/>
</dbReference>
<evidence type="ECO:0000313" key="9">
    <source>
        <dbReference type="Proteomes" id="UP000247892"/>
    </source>
</evidence>
<dbReference type="OrthoDB" id="9804285at2"/>
<dbReference type="NCBIfam" id="NF005514">
    <property type="entry name" value="PRK07122.1"/>
    <property type="match status" value="1"/>
</dbReference>
<comment type="similarity">
    <text evidence="1">Belongs to the sigma-70 factor family.</text>
</comment>
<evidence type="ECO:0000256" key="5">
    <source>
        <dbReference type="ARBA" id="ARBA00023125"/>
    </source>
</evidence>
<name>A0A318M4D7_9PSEU</name>
<dbReference type="SUPFAM" id="SSF88946">
    <property type="entry name" value="Sigma2 domain of RNA polymerase sigma factors"/>
    <property type="match status" value="1"/>
</dbReference>
<keyword evidence="5" id="KW-0238">DNA-binding</keyword>
<dbReference type="InterPro" id="IPR007624">
    <property type="entry name" value="RNA_pol_sigma70_r3"/>
</dbReference>
<dbReference type="GO" id="GO:0016987">
    <property type="term" value="F:sigma factor activity"/>
    <property type="evidence" value="ECO:0007669"/>
    <property type="project" value="UniProtKB-KW"/>
</dbReference>